<gene>
    <name evidence="2" type="ORF">Voc01_104150</name>
</gene>
<keyword evidence="3" id="KW-1185">Reference proteome</keyword>
<reference evidence="2" key="1">
    <citation type="submission" date="2021-01" db="EMBL/GenBank/DDBJ databases">
        <title>Whole genome shotgun sequence of Virgisporangium ochraceum NBRC 16418.</title>
        <authorList>
            <person name="Komaki H."/>
            <person name="Tamura T."/>
        </authorList>
    </citation>
    <scope>NUCLEOTIDE SEQUENCE</scope>
    <source>
        <strain evidence="2">NBRC 16418</strain>
    </source>
</reference>
<dbReference type="EMBL" id="BOPH01000160">
    <property type="protein sequence ID" value="GIJ75498.1"/>
    <property type="molecule type" value="Genomic_DNA"/>
</dbReference>
<sequence>MTTTAASIDRAAATARARVHTRRTAATSARLTMRFQPTCRLGSAAYWFVKAAGWSTRYALLCWVIVSTSAGSARRGGATGTVAKTTSPTPPDTRIALRARAKTAGCRSASQVRLTAITGQCP</sequence>
<accession>A0A8J4A5W7</accession>
<feature type="compositionally biased region" description="Low complexity" evidence="1">
    <location>
        <begin position="72"/>
        <end position="87"/>
    </location>
</feature>
<name>A0A8J4A5W7_9ACTN</name>
<protein>
    <submittedName>
        <fullName evidence="2">Uncharacterized protein</fullName>
    </submittedName>
</protein>
<proteinExistence type="predicted"/>
<comment type="caution">
    <text evidence="2">The sequence shown here is derived from an EMBL/GenBank/DDBJ whole genome shotgun (WGS) entry which is preliminary data.</text>
</comment>
<evidence type="ECO:0000256" key="1">
    <source>
        <dbReference type="SAM" id="MobiDB-lite"/>
    </source>
</evidence>
<feature type="region of interest" description="Disordered" evidence="1">
    <location>
        <begin position="72"/>
        <end position="92"/>
    </location>
</feature>
<dbReference type="Proteomes" id="UP000635606">
    <property type="component" value="Unassembled WGS sequence"/>
</dbReference>
<dbReference type="AlphaFoldDB" id="A0A8J4A5W7"/>
<evidence type="ECO:0000313" key="3">
    <source>
        <dbReference type="Proteomes" id="UP000635606"/>
    </source>
</evidence>
<evidence type="ECO:0000313" key="2">
    <source>
        <dbReference type="EMBL" id="GIJ75498.1"/>
    </source>
</evidence>
<organism evidence="2 3">
    <name type="scientific">Virgisporangium ochraceum</name>
    <dbReference type="NCBI Taxonomy" id="65505"/>
    <lineage>
        <taxon>Bacteria</taxon>
        <taxon>Bacillati</taxon>
        <taxon>Actinomycetota</taxon>
        <taxon>Actinomycetes</taxon>
        <taxon>Micromonosporales</taxon>
        <taxon>Micromonosporaceae</taxon>
        <taxon>Virgisporangium</taxon>
    </lineage>
</organism>